<organism evidence="3 4">
    <name type="scientific">Dialister pneumosintes</name>
    <dbReference type="NCBI Taxonomy" id="39950"/>
    <lineage>
        <taxon>Bacteria</taxon>
        <taxon>Bacillati</taxon>
        <taxon>Bacillota</taxon>
        <taxon>Negativicutes</taxon>
        <taxon>Veillonellales</taxon>
        <taxon>Veillonellaceae</taxon>
        <taxon>Dialister</taxon>
    </lineage>
</organism>
<dbReference type="PROSITE" id="PS51208">
    <property type="entry name" value="AUTOTRANSPORTER"/>
    <property type="match status" value="1"/>
</dbReference>
<evidence type="ECO:0000259" key="2">
    <source>
        <dbReference type="PROSITE" id="PS51208"/>
    </source>
</evidence>
<dbReference type="Gene3D" id="2.40.128.130">
    <property type="entry name" value="Autotransporter beta-domain"/>
    <property type="match status" value="1"/>
</dbReference>
<dbReference type="Proteomes" id="UP000266262">
    <property type="component" value="Unassembled WGS sequence"/>
</dbReference>
<keyword evidence="4" id="KW-1185">Reference proteome</keyword>
<dbReference type="SMART" id="SM00869">
    <property type="entry name" value="Autotransporter"/>
    <property type="match status" value="1"/>
</dbReference>
<dbReference type="InterPro" id="IPR036709">
    <property type="entry name" value="Autotransporte_beta_dom_sf"/>
</dbReference>
<dbReference type="PANTHER" id="PTHR35037">
    <property type="entry name" value="C-TERMINAL REGION OF AIDA-LIKE PROTEIN"/>
    <property type="match status" value="1"/>
</dbReference>
<feature type="chain" id="PRO_5045069730" evidence="1">
    <location>
        <begin position="30"/>
        <end position="1040"/>
    </location>
</feature>
<dbReference type="Gene3D" id="2.160.20.20">
    <property type="match status" value="1"/>
</dbReference>
<dbReference type="PRINTS" id="PR01484">
    <property type="entry name" value="PRTACTNFAMLY"/>
</dbReference>
<dbReference type="PANTHER" id="PTHR35037:SF7">
    <property type="entry name" value="AUTOTRANSPORTER"/>
    <property type="match status" value="1"/>
</dbReference>
<dbReference type="InterPro" id="IPR012332">
    <property type="entry name" value="Autotransporter_pectin_lyase_C"/>
</dbReference>
<dbReference type="Pfam" id="PF03797">
    <property type="entry name" value="Autotransporter"/>
    <property type="match status" value="1"/>
</dbReference>
<keyword evidence="1" id="KW-0732">Signal</keyword>
<comment type="caution">
    <text evidence="3">The sequence shown here is derived from an EMBL/GenBank/DDBJ whole genome shotgun (WGS) entry which is preliminary data.</text>
</comment>
<gene>
    <name evidence="3" type="ORF">DX915_03175</name>
</gene>
<accession>A0ABX9MAE9</accession>
<dbReference type="InterPro" id="IPR011050">
    <property type="entry name" value="Pectin_lyase_fold/virulence"/>
</dbReference>
<proteinExistence type="predicted"/>
<name>A0ABX9MAE9_9FIRM</name>
<evidence type="ECO:0000313" key="4">
    <source>
        <dbReference type="Proteomes" id="UP000266262"/>
    </source>
</evidence>
<dbReference type="InterPro" id="IPR003991">
    <property type="entry name" value="Pertactin_virulence_factor"/>
</dbReference>
<dbReference type="SUPFAM" id="SSF51126">
    <property type="entry name" value="Pectin lyase-like"/>
    <property type="match status" value="1"/>
</dbReference>
<dbReference type="InterPro" id="IPR005546">
    <property type="entry name" value="Autotransporte_beta"/>
</dbReference>
<dbReference type="NCBIfam" id="TIGR01414">
    <property type="entry name" value="autotrans_barl"/>
    <property type="match status" value="1"/>
</dbReference>
<feature type="domain" description="Autotransporter" evidence="2">
    <location>
        <begin position="774"/>
        <end position="1040"/>
    </location>
</feature>
<evidence type="ECO:0000313" key="3">
    <source>
        <dbReference type="EMBL" id="RID94524.1"/>
    </source>
</evidence>
<protein>
    <submittedName>
        <fullName evidence="3">Autotransporter outer membrane beta-barrel domain-containing protein</fullName>
    </submittedName>
</protein>
<dbReference type="InterPro" id="IPR051551">
    <property type="entry name" value="Autotransporter_adhesion"/>
</dbReference>
<reference evidence="3 4" key="1">
    <citation type="submission" date="2018-08" db="EMBL/GenBank/DDBJ databases">
        <title>Draft genome sequence of Dialister pneumosintes KCOM 1685.</title>
        <authorList>
            <person name="Kook J.-K."/>
            <person name="Park S.-N."/>
            <person name="Lim Y.K."/>
        </authorList>
    </citation>
    <scope>NUCLEOTIDE SEQUENCE [LARGE SCALE GENOMIC DNA]</scope>
    <source>
        <strain evidence="3 4">KCOM 1685</strain>
    </source>
</reference>
<dbReference type="InterPro" id="IPR006315">
    <property type="entry name" value="OM_autotransptr_brl_dom"/>
</dbReference>
<dbReference type="EMBL" id="QWKU01000001">
    <property type="protein sequence ID" value="RID94524.1"/>
    <property type="molecule type" value="Genomic_DNA"/>
</dbReference>
<feature type="signal peptide" evidence="1">
    <location>
        <begin position="1"/>
        <end position="29"/>
    </location>
</feature>
<evidence type="ECO:0000256" key="1">
    <source>
        <dbReference type="SAM" id="SignalP"/>
    </source>
</evidence>
<sequence>MYMKSSNKTICLKALVVLSLLSLGSYASAEEYTWETPTFNDWKVMQLSGNQVLPHDALIGNNGTSVGPVPTAIFTKSGEKLELSSENNGKLQVIVRPKPNATPHWLYGIYNYASTTDTTPQQTTELVVKSQLGVDLESAKTQYPGYEELAKAIEVRARGHQAGSPGNNAVSKASFLEDVGIKVVNKTEGAKSPYPTADAVMGLALAGFDGGVVDVSFKKNLSIEGHAETNKNVYGLHMNDQGANGIGSKLSLGGNTFINVASEHGGRAVGMLALAHEANQTITMAETGSLVVKAKQAEGQNFSEAIKFIARGSAGKMSKQHATFGGGVSATANGAYYAVGVGAEVTNGSTQNLTFEKGLISSVTANDYSYALKLDGKNAGSDSQVVVKHRLDLMASSTNSSYGIHGETTSGAKNTLTVEGPATITAAHRDNGKYAFGIYSKATTGGVRKISFNNGLTAKASSNTVSSPTVLYTKTDSVQGSVSEIVVDGETVLTALGKDGSKGRVAGASGQGALIRVNNKGNGRVQASGYSYADTEGRIDWNLTTADSYLKGDLYGVNKGSVSLKMDASSMFEGKTEVVNNQGAVGKVFVDMKNQSLWNVVNSSRLTNLTLNNKAKVDMSYAQGFQSLVMENLNGENGIFKLDIDASKNTNNSDKLYVTDTFTGTQFIELNEVGHGDLDGAAGTVLASVKNNNGTFKAVDGEGTLYWNRYELDKKETADTTGAFTIDWYLKKVIPQLDPTTSVETIPAAGALNYYTWRNEFDKLLKRMGELRHNGELEEGVWARVKGAKIGSEQEPGFTNKYIHYEVGYDRLAKLDEKSKRYEGVALAYTDGTSTYRRGDGKNHSLAISFYNTDIRESGHYLDIVCKLSEMNNNFSVFDTKGKNITGETDNLGISLSAEYGRKKDLNHGWYVEPQTQLTLGYLGGDNYTTSNGIHVSQHGIKSAVARIGFNVGKEINDKAIIYAKMNLLHEFGGNYVVDMADSRVKRSLSKDFRDTWLEYGIGAAFALGEGTHAYCDVERSTGSDFNKEWEWNVGIRRNF</sequence>
<dbReference type="SUPFAM" id="SSF103515">
    <property type="entry name" value="Autotransporter"/>
    <property type="match status" value="1"/>
</dbReference>